<dbReference type="OrthoDB" id="6084481at2759"/>
<sequence length="416" mass="47088">DGECLFSQPCGRNICIDGCTATWTNNDSGSRFFIDKSLSSDKEIILTFSGKGHAEVGIISIDPITITDVKAENRSSKSKVDKEQTIWITANILFGDLQVKIGSKGFKFSPNKGENISTKDECATLKYPYLCAVCFVKNPIKRGETLSFQADDINKVGPPSKNFSFKLAISKSNSEEYMSSADKYFEEGTQQQTSIDQSDVPDSVYKNSKRELDEIRHDAEEISIYSDDYNPIFESRNIEGAITSSENEQNIKYTSESKFKTTRLGVVDYSLHDKIESLSSRLDLRSEIKDIKTLLTKHPSNVDGYSNVSNDLTITSQEANSNPLRETIREHFQLLVSMLEINPVLDSLYQAGNMTMKDFQRLRQLYKSDMAKANCELLFTISRRQNLDTEFLEEIKSKQDGIFAVMFPHQSNRKRK</sequence>
<keyword evidence="2" id="KW-1185">Reference proteome</keyword>
<dbReference type="Gene3D" id="1.10.533.10">
    <property type="entry name" value="Death Domain, Fas"/>
    <property type="match status" value="1"/>
</dbReference>
<name>A0A8B6EQF9_MYTGA</name>
<evidence type="ECO:0008006" key="3">
    <source>
        <dbReference type="Google" id="ProtNLM"/>
    </source>
</evidence>
<comment type="caution">
    <text evidence="1">The sequence shown here is derived from an EMBL/GenBank/DDBJ whole genome shotgun (WGS) entry which is preliminary data.</text>
</comment>
<dbReference type="InterPro" id="IPR011029">
    <property type="entry name" value="DEATH-like_dom_sf"/>
</dbReference>
<protein>
    <recommendedName>
        <fullName evidence="3">CARD domain-containing protein</fullName>
    </recommendedName>
</protein>
<feature type="non-terminal residue" evidence="1">
    <location>
        <position position="1"/>
    </location>
</feature>
<accession>A0A8B6EQF9</accession>
<dbReference type="AlphaFoldDB" id="A0A8B6EQF9"/>
<evidence type="ECO:0000313" key="2">
    <source>
        <dbReference type="Proteomes" id="UP000596742"/>
    </source>
</evidence>
<organism evidence="1 2">
    <name type="scientific">Mytilus galloprovincialis</name>
    <name type="common">Mediterranean mussel</name>
    <dbReference type="NCBI Taxonomy" id="29158"/>
    <lineage>
        <taxon>Eukaryota</taxon>
        <taxon>Metazoa</taxon>
        <taxon>Spiralia</taxon>
        <taxon>Lophotrochozoa</taxon>
        <taxon>Mollusca</taxon>
        <taxon>Bivalvia</taxon>
        <taxon>Autobranchia</taxon>
        <taxon>Pteriomorphia</taxon>
        <taxon>Mytilida</taxon>
        <taxon>Mytiloidea</taxon>
        <taxon>Mytilidae</taxon>
        <taxon>Mytilinae</taxon>
        <taxon>Mytilus</taxon>
    </lineage>
</organism>
<gene>
    <name evidence="1" type="ORF">MGAL_10B047088</name>
</gene>
<evidence type="ECO:0000313" key="1">
    <source>
        <dbReference type="EMBL" id="VDI37239.1"/>
    </source>
</evidence>
<dbReference type="EMBL" id="UYJE01005422">
    <property type="protein sequence ID" value="VDI37239.1"/>
    <property type="molecule type" value="Genomic_DNA"/>
</dbReference>
<proteinExistence type="predicted"/>
<reference evidence="1" key="1">
    <citation type="submission" date="2018-11" db="EMBL/GenBank/DDBJ databases">
        <authorList>
            <person name="Alioto T."/>
            <person name="Alioto T."/>
        </authorList>
    </citation>
    <scope>NUCLEOTIDE SEQUENCE</scope>
</reference>
<dbReference type="Proteomes" id="UP000596742">
    <property type="component" value="Unassembled WGS sequence"/>
</dbReference>